<dbReference type="AlphaFoldDB" id="A0AAV1RSV5"/>
<proteinExistence type="predicted"/>
<name>A0AAV1RSV5_9ROSI</name>
<comment type="caution">
    <text evidence="2">The sequence shown here is derived from an EMBL/GenBank/DDBJ whole genome shotgun (WGS) entry which is preliminary data.</text>
</comment>
<feature type="region of interest" description="Disordered" evidence="1">
    <location>
        <begin position="47"/>
        <end position="98"/>
    </location>
</feature>
<feature type="compositionally biased region" description="Basic and acidic residues" evidence="1">
    <location>
        <begin position="56"/>
        <end position="76"/>
    </location>
</feature>
<gene>
    <name evidence="2" type="ORF">DCAF_LOCUS14171</name>
</gene>
<dbReference type="EMBL" id="CAWUPB010001157">
    <property type="protein sequence ID" value="CAK7339123.1"/>
    <property type="molecule type" value="Genomic_DNA"/>
</dbReference>
<sequence length="98" mass="10926">MKSLGKHPLLSMQNIRDAFGRRAIFSCPICVASAGLQHQRTTLCTYNSNEQEEERDQNARKANKKPEPPPEAKPDVPETTANAEEPERSDSDESDDSI</sequence>
<organism evidence="2 3">
    <name type="scientific">Dovyalis caffra</name>
    <dbReference type="NCBI Taxonomy" id="77055"/>
    <lineage>
        <taxon>Eukaryota</taxon>
        <taxon>Viridiplantae</taxon>
        <taxon>Streptophyta</taxon>
        <taxon>Embryophyta</taxon>
        <taxon>Tracheophyta</taxon>
        <taxon>Spermatophyta</taxon>
        <taxon>Magnoliopsida</taxon>
        <taxon>eudicotyledons</taxon>
        <taxon>Gunneridae</taxon>
        <taxon>Pentapetalae</taxon>
        <taxon>rosids</taxon>
        <taxon>fabids</taxon>
        <taxon>Malpighiales</taxon>
        <taxon>Salicaceae</taxon>
        <taxon>Flacourtieae</taxon>
        <taxon>Dovyalis</taxon>
    </lineage>
</organism>
<keyword evidence="3" id="KW-1185">Reference proteome</keyword>
<protein>
    <submittedName>
        <fullName evidence="2">Uncharacterized protein</fullName>
    </submittedName>
</protein>
<evidence type="ECO:0000256" key="1">
    <source>
        <dbReference type="SAM" id="MobiDB-lite"/>
    </source>
</evidence>
<evidence type="ECO:0000313" key="3">
    <source>
        <dbReference type="Proteomes" id="UP001314170"/>
    </source>
</evidence>
<evidence type="ECO:0000313" key="2">
    <source>
        <dbReference type="EMBL" id="CAK7339123.1"/>
    </source>
</evidence>
<dbReference type="Proteomes" id="UP001314170">
    <property type="component" value="Unassembled WGS sequence"/>
</dbReference>
<accession>A0AAV1RSV5</accession>
<reference evidence="2 3" key="1">
    <citation type="submission" date="2024-01" db="EMBL/GenBank/DDBJ databases">
        <authorList>
            <person name="Waweru B."/>
        </authorList>
    </citation>
    <scope>NUCLEOTIDE SEQUENCE [LARGE SCALE GENOMIC DNA]</scope>
</reference>